<sequence length="137" mass="15637">MKNNITINDLQIISLPRIEDRRGNLSVIEKDILPFEFKRVYYLYDVPGGAERGGHAHKNLQQFLIALSGSFDVVLHDGKDETTVALNLPHKGLLIPTGIWRELKNFSSGAVCLVLASDVYLEEDYIRDFNEFLEFKK</sequence>
<evidence type="ECO:0000313" key="3">
    <source>
        <dbReference type="Proteomes" id="UP000321222"/>
    </source>
</evidence>
<keyword evidence="3" id="KW-1185">Reference proteome</keyword>
<dbReference type="KEGG" id="fak:FUA48_17480"/>
<organism evidence="2 3">
    <name type="scientific">Flavobacterium alkalisoli</name>
    <dbReference type="NCBI Taxonomy" id="2602769"/>
    <lineage>
        <taxon>Bacteria</taxon>
        <taxon>Pseudomonadati</taxon>
        <taxon>Bacteroidota</taxon>
        <taxon>Flavobacteriia</taxon>
        <taxon>Flavobacteriales</taxon>
        <taxon>Flavobacteriaceae</taxon>
        <taxon>Flavobacterium</taxon>
    </lineage>
</organism>
<accession>A0A5B9FY92</accession>
<gene>
    <name evidence="2" type="ORF">FUA48_17480</name>
</gene>
<dbReference type="RefSeq" id="WP_147584787.1">
    <property type="nucleotide sequence ID" value="NZ_CP042831.1"/>
</dbReference>
<dbReference type="SUPFAM" id="SSF51182">
    <property type="entry name" value="RmlC-like cupins"/>
    <property type="match status" value="1"/>
</dbReference>
<dbReference type="Pfam" id="PF05523">
    <property type="entry name" value="FdtA"/>
    <property type="match status" value="1"/>
</dbReference>
<dbReference type="OrthoDB" id="9795513at2"/>
<dbReference type="EMBL" id="CP042831">
    <property type="protein sequence ID" value="QEE51291.1"/>
    <property type="molecule type" value="Genomic_DNA"/>
</dbReference>
<evidence type="ECO:0000259" key="1">
    <source>
        <dbReference type="Pfam" id="PF05523"/>
    </source>
</evidence>
<dbReference type="Gene3D" id="2.60.120.10">
    <property type="entry name" value="Jelly Rolls"/>
    <property type="match status" value="1"/>
</dbReference>
<dbReference type="CDD" id="cd20292">
    <property type="entry name" value="cupin_QdtA-like"/>
    <property type="match status" value="1"/>
</dbReference>
<name>A0A5B9FY92_9FLAO</name>
<dbReference type="InterPro" id="IPR011051">
    <property type="entry name" value="RmlC_Cupin_sf"/>
</dbReference>
<dbReference type="Proteomes" id="UP000321222">
    <property type="component" value="Chromosome"/>
</dbReference>
<feature type="domain" description="Sugar 3,4-ketoisomerase QdtA cupin" evidence="1">
    <location>
        <begin position="9"/>
        <end position="136"/>
    </location>
</feature>
<dbReference type="InterPro" id="IPR008894">
    <property type="entry name" value="QdtA_cupin_dom"/>
</dbReference>
<dbReference type="AlphaFoldDB" id="A0A5B9FY92"/>
<dbReference type="InterPro" id="IPR014710">
    <property type="entry name" value="RmlC-like_jellyroll"/>
</dbReference>
<evidence type="ECO:0000313" key="2">
    <source>
        <dbReference type="EMBL" id="QEE51291.1"/>
    </source>
</evidence>
<protein>
    <submittedName>
        <fullName evidence="2">WxcM-like domain-containing protein</fullName>
    </submittedName>
</protein>
<reference evidence="2 3" key="1">
    <citation type="submission" date="2019-08" db="EMBL/GenBank/DDBJ databases">
        <title>Flavobacterium alkalisoli sp. nov., isolated from rhizosphere soil of Suaeda salsa.</title>
        <authorList>
            <person name="Sun J.-Q."/>
            <person name="Xu L."/>
        </authorList>
    </citation>
    <scope>NUCLEOTIDE SEQUENCE [LARGE SCALE GENOMIC DNA]</scope>
    <source>
        <strain evidence="2 3">XS-5</strain>
    </source>
</reference>
<proteinExistence type="predicted"/>